<dbReference type="InterPro" id="IPR032820">
    <property type="entry name" value="ATPase_put"/>
</dbReference>
<keyword evidence="1" id="KW-0812">Transmembrane</keyword>
<dbReference type="Pfam" id="PF09527">
    <property type="entry name" value="ATPase_gene1"/>
    <property type="match status" value="1"/>
</dbReference>
<evidence type="ECO:0000313" key="2">
    <source>
        <dbReference type="EMBL" id="TBN03898.1"/>
    </source>
</evidence>
<name>A0A4Q9FEQ9_9FLAO</name>
<dbReference type="RefSeq" id="WP_130963970.1">
    <property type="nucleotide sequence ID" value="NZ_SIRT01000005.1"/>
</dbReference>
<dbReference type="AlphaFoldDB" id="A0A4Q9FEQ9"/>
<protein>
    <submittedName>
        <fullName evidence="2">AtpZ/AtpI family protein</fullName>
    </submittedName>
</protein>
<organism evidence="2 3">
    <name type="scientific">Hyunsoonleella flava</name>
    <dbReference type="NCBI Taxonomy" id="2527939"/>
    <lineage>
        <taxon>Bacteria</taxon>
        <taxon>Pseudomonadati</taxon>
        <taxon>Bacteroidota</taxon>
        <taxon>Flavobacteriia</taxon>
        <taxon>Flavobacteriales</taxon>
        <taxon>Flavobacteriaceae</taxon>
    </lineage>
</organism>
<accession>A0A4Q9FEQ9</accession>
<feature type="transmembrane region" description="Helical" evidence="1">
    <location>
        <begin position="48"/>
        <end position="69"/>
    </location>
</feature>
<keyword evidence="1" id="KW-1133">Transmembrane helix</keyword>
<dbReference type="EMBL" id="SIRT01000005">
    <property type="protein sequence ID" value="TBN03898.1"/>
    <property type="molecule type" value="Genomic_DNA"/>
</dbReference>
<comment type="caution">
    <text evidence="2">The sequence shown here is derived from an EMBL/GenBank/DDBJ whole genome shotgun (WGS) entry which is preliminary data.</text>
</comment>
<gene>
    <name evidence="2" type="ORF">EYD45_07700</name>
</gene>
<keyword evidence="1" id="KW-0472">Membrane</keyword>
<evidence type="ECO:0000313" key="3">
    <source>
        <dbReference type="Proteomes" id="UP000291142"/>
    </source>
</evidence>
<evidence type="ECO:0000256" key="1">
    <source>
        <dbReference type="SAM" id="Phobius"/>
    </source>
</evidence>
<proteinExistence type="predicted"/>
<feature type="transmembrane region" description="Helical" evidence="1">
    <location>
        <begin position="21"/>
        <end position="42"/>
    </location>
</feature>
<keyword evidence="3" id="KW-1185">Reference proteome</keyword>
<dbReference type="OrthoDB" id="9798708at2"/>
<sequence length="78" mass="8940">MSQQEKNQKKPGKQLRNWATFSGIGLQMAITIFLGNLLGIWLDKKLETSFLETTVTLVAIFASMFLIIYRVNRMDKDS</sequence>
<reference evidence="2 3" key="1">
    <citation type="submission" date="2019-02" db="EMBL/GenBank/DDBJ databases">
        <title>Hyunsoonleella sp., isolated from marine sediment.</title>
        <authorList>
            <person name="Liu B.-T."/>
        </authorList>
    </citation>
    <scope>NUCLEOTIDE SEQUENCE [LARGE SCALE GENOMIC DNA]</scope>
    <source>
        <strain evidence="2 3">T58</strain>
    </source>
</reference>
<dbReference type="Proteomes" id="UP000291142">
    <property type="component" value="Unassembled WGS sequence"/>
</dbReference>